<keyword evidence="6" id="KW-0677">Repeat</keyword>
<dbReference type="eggNOG" id="KOG0295">
    <property type="taxonomic scope" value="Eukaryota"/>
</dbReference>
<evidence type="ECO:0000256" key="3">
    <source>
        <dbReference type="ARBA" id="ARBA00022574"/>
    </source>
</evidence>
<feature type="repeat" description="WD" evidence="12">
    <location>
        <begin position="339"/>
        <end position="380"/>
    </location>
</feature>
<dbReference type="SUPFAM" id="SSF50978">
    <property type="entry name" value="WD40 repeat-like"/>
    <property type="match status" value="1"/>
</dbReference>
<dbReference type="InterPro" id="IPR020472">
    <property type="entry name" value="WD40_PAC1"/>
</dbReference>
<gene>
    <name evidence="11" type="primary">PAC1</name>
    <name evidence="11" type="synonym">LIS1</name>
    <name evidence="14" type="ORF">AMAG_01216</name>
</gene>
<keyword evidence="15" id="KW-1185">Reference proteome</keyword>
<keyword evidence="7 11" id="KW-0498">Mitosis</keyword>
<dbReference type="EMBL" id="GG745329">
    <property type="protein sequence ID" value="KNE55312.1"/>
    <property type="molecule type" value="Genomic_DNA"/>
</dbReference>
<keyword evidence="2 11" id="KW-0963">Cytoplasm</keyword>
<evidence type="ECO:0000256" key="1">
    <source>
        <dbReference type="ARBA" id="ARBA00022448"/>
    </source>
</evidence>
<evidence type="ECO:0000256" key="4">
    <source>
        <dbReference type="ARBA" id="ARBA00022618"/>
    </source>
</evidence>
<dbReference type="Gene3D" id="2.130.10.10">
    <property type="entry name" value="YVTN repeat-like/Quinoprotein amine dehydrogenase"/>
    <property type="match status" value="1"/>
</dbReference>
<keyword evidence="5 11" id="KW-0493">Microtubule</keyword>
<comment type="domain">
    <text evidence="11">Dimerization mediated by the LisH domain may be required to activate dynein.</text>
</comment>
<accession>A0A0L0RY34</accession>
<keyword evidence="9 11" id="KW-0206">Cytoskeleton</keyword>
<dbReference type="PANTHER" id="PTHR19879">
    <property type="entry name" value="TRANSCRIPTION INITIATION FACTOR TFIID"/>
    <property type="match status" value="1"/>
</dbReference>
<keyword evidence="4 11" id="KW-0132">Cell division</keyword>
<dbReference type="GO" id="GO:0000922">
    <property type="term" value="C:spindle pole"/>
    <property type="evidence" value="ECO:0007669"/>
    <property type="project" value="UniProtKB-SubCell"/>
</dbReference>
<dbReference type="SUPFAM" id="SSF109925">
    <property type="entry name" value="Lissencephaly-1 protein (Lis-1, PAF-AH alpha) N-terminal domain"/>
    <property type="match status" value="1"/>
</dbReference>
<dbReference type="InterPro" id="IPR015943">
    <property type="entry name" value="WD40/YVTN_repeat-like_dom_sf"/>
</dbReference>
<dbReference type="GO" id="GO:0070840">
    <property type="term" value="F:dynein complex binding"/>
    <property type="evidence" value="ECO:0007669"/>
    <property type="project" value="UniProtKB-UniRule"/>
</dbReference>
<dbReference type="GO" id="GO:0005737">
    <property type="term" value="C:cytoplasm"/>
    <property type="evidence" value="ECO:0007669"/>
    <property type="project" value="UniProtKB-UniRule"/>
</dbReference>
<dbReference type="PRINTS" id="PR00320">
    <property type="entry name" value="GPROTEINBRPT"/>
</dbReference>
<dbReference type="PANTHER" id="PTHR19879:SF9">
    <property type="entry name" value="TRANSCRIPTION INITIATION FACTOR TFIID SUBUNIT 5"/>
    <property type="match status" value="1"/>
</dbReference>
<dbReference type="SMART" id="SM00320">
    <property type="entry name" value="WD40"/>
    <property type="match status" value="7"/>
</dbReference>
<comment type="function">
    <text evidence="11">Positively regulates the activity of the minus-end directed microtubule motor protein dynein. May enhance dynein-mediated microtubule sliding by targeting dynein to the microtubule plus end. Required for nuclear migration during vegetative growth as well as development. Required for retrograde early endosome (EE) transport from the hyphal tip. Required for localization of dynein to the mitotic spindle poles. Recruits additional proteins to the dynein complex at SPBs.</text>
</comment>
<dbReference type="InterPro" id="IPR001680">
    <property type="entry name" value="WD40_rpt"/>
</dbReference>
<dbReference type="GO" id="GO:0000132">
    <property type="term" value="P:establishment of mitotic spindle orientation"/>
    <property type="evidence" value="ECO:0007669"/>
    <property type="project" value="UniProtKB-UniRule"/>
</dbReference>
<dbReference type="AlphaFoldDB" id="A0A0L0RY34"/>
<comment type="similarity">
    <text evidence="11">Belongs to the WD repeat LIS1/nudF family.</text>
</comment>
<dbReference type="GO" id="GO:0005875">
    <property type="term" value="C:microtubule associated complex"/>
    <property type="evidence" value="ECO:0007669"/>
    <property type="project" value="UniProtKB-UniRule"/>
</dbReference>
<dbReference type="Pfam" id="PF00400">
    <property type="entry name" value="WD40"/>
    <property type="match status" value="7"/>
</dbReference>
<dbReference type="PROSITE" id="PS00678">
    <property type="entry name" value="WD_REPEATS_1"/>
    <property type="match status" value="4"/>
</dbReference>
<dbReference type="InterPro" id="IPR006594">
    <property type="entry name" value="LisH"/>
</dbReference>
<evidence type="ECO:0000256" key="5">
    <source>
        <dbReference type="ARBA" id="ARBA00022701"/>
    </source>
</evidence>
<feature type="repeat" description="WD" evidence="12">
    <location>
        <begin position="106"/>
        <end position="147"/>
    </location>
</feature>
<comment type="subunit">
    <text evidence="11">Self-associates. Interacts with NDL1 and dynein.</text>
</comment>
<evidence type="ECO:0000259" key="13">
    <source>
        <dbReference type="Pfam" id="PF24951"/>
    </source>
</evidence>
<evidence type="ECO:0000313" key="15">
    <source>
        <dbReference type="Proteomes" id="UP000054350"/>
    </source>
</evidence>
<evidence type="ECO:0000256" key="11">
    <source>
        <dbReference type="HAMAP-Rule" id="MF_03141"/>
    </source>
</evidence>
<dbReference type="Pfam" id="PF24951">
    <property type="entry name" value="LisH_PAC1"/>
    <property type="match status" value="1"/>
</dbReference>
<protein>
    <recommendedName>
        <fullName evidence="11">Nuclear distribution protein PAC1</fullName>
    </recommendedName>
    <alternativeName>
        <fullName evidence="11">Lissencephaly-1 homolog</fullName>
        <shortName evidence="11">LIS-1</shortName>
    </alternativeName>
    <alternativeName>
        <fullName evidence="11">nudF homolog</fullName>
    </alternativeName>
</protein>
<dbReference type="PROSITE" id="PS50896">
    <property type="entry name" value="LISH"/>
    <property type="match status" value="1"/>
</dbReference>
<keyword evidence="3 12" id="KW-0853">WD repeat</keyword>
<dbReference type="Proteomes" id="UP000054350">
    <property type="component" value="Unassembled WGS sequence"/>
</dbReference>
<dbReference type="InterPro" id="IPR017252">
    <property type="entry name" value="Dynein_regulator_LIS1"/>
</dbReference>
<dbReference type="GO" id="GO:0023052">
    <property type="term" value="P:signaling"/>
    <property type="evidence" value="ECO:0007669"/>
    <property type="project" value="UniProtKB-ARBA"/>
</dbReference>
<dbReference type="GO" id="GO:0051301">
    <property type="term" value="P:cell division"/>
    <property type="evidence" value="ECO:0007669"/>
    <property type="project" value="UniProtKB-KW"/>
</dbReference>
<dbReference type="GO" id="GO:0005874">
    <property type="term" value="C:microtubule"/>
    <property type="evidence" value="ECO:0007669"/>
    <property type="project" value="UniProtKB-KW"/>
</dbReference>
<organism evidence="14 15">
    <name type="scientific">Allomyces macrogynus (strain ATCC 38327)</name>
    <name type="common">Allomyces javanicus var. macrogynus</name>
    <dbReference type="NCBI Taxonomy" id="578462"/>
    <lineage>
        <taxon>Eukaryota</taxon>
        <taxon>Fungi</taxon>
        <taxon>Fungi incertae sedis</taxon>
        <taxon>Blastocladiomycota</taxon>
        <taxon>Blastocladiomycetes</taxon>
        <taxon>Blastocladiales</taxon>
        <taxon>Blastocladiaceae</taxon>
        <taxon>Allomyces</taxon>
    </lineage>
</organism>
<dbReference type="FunFam" id="2.130.10.10:FF:000342">
    <property type="entry name" value="Nuclear distribution protein PAC1"/>
    <property type="match status" value="1"/>
</dbReference>
<name>A0A0L0RY34_ALLM3</name>
<evidence type="ECO:0000256" key="6">
    <source>
        <dbReference type="ARBA" id="ARBA00022737"/>
    </source>
</evidence>
<dbReference type="STRING" id="578462.A0A0L0RY34"/>
<dbReference type="HAMAP" id="MF_03141">
    <property type="entry name" value="lis1"/>
    <property type="match status" value="1"/>
</dbReference>
<dbReference type="Gene3D" id="1.20.960.30">
    <property type="match status" value="1"/>
</dbReference>
<dbReference type="OrthoDB" id="10264588at2759"/>
<keyword evidence="1 11" id="KW-0813">Transport</keyword>
<dbReference type="GO" id="GO:0007154">
    <property type="term" value="P:cell communication"/>
    <property type="evidence" value="ECO:0007669"/>
    <property type="project" value="UniProtKB-ARBA"/>
</dbReference>
<dbReference type="InterPro" id="IPR056795">
    <property type="entry name" value="PAC1-like_LisH-like_dom"/>
</dbReference>
<feature type="domain" description="PAC1-like LisH-like dimerisation" evidence="13">
    <location>
        <begin position="6"/>
        <end position="39"/>
    </location>
</feature>
<feature type="repeat" description="WD" evidence="12">
    <location>
        <begin position="313"/>
        <end position="338"/>
    </location>
</feature>
<evidence type="ECO:0000313" key="14">
    <source>
        <dbReference type="EMBL" id="KNE55312.1"/>
    </source>
</evidence>
<dbReference type="InterPro" id="IPR019775">
    <property type="entry name" value="WD40_repeat_CS"/>
</dbReference>
<feature type="repeat" description="WD" evidence="12">
    <location>
        <begin position="191"/>
        <end position="231"/>
    </location>
</feature>
<keyword evidence="8 11" id="KW-0175">Coiled coil</keyword>
<evidence type="ECO:0000256" key="2">
    <source>
        <dbReference type="ARBA" id="ARBA00022490"/>
    </source>
</evidence>
<feature type="repeat" description="WD" evidence="12">
    <location>
        <begin position="381"/>
        <end position="415"/>
    </location>
</feature>
<dbReference type="VEuPathDB" id="FungiDB:AMAG_01216"/>
<evidence type="ECO:0000256" key="10">
    <source>
        <dbReference type="ARBA" id="ARBA00023306"/>
    </source>
</evidence>
<evidence type="ECO:0000256" key="7">
    <source>
        <dbReference type="ARBA" id="ARBA00022776"/>
    </source>
</evidence>
<comment type="subcellular location">
    <subcellularLocation>
        <location evidence="11">Cytoplasm</location>
        <location evidence="11">Cytoskeleton</location>
    </subcellularLocation>
    <subcellularLocation>
        <location evidence="11">Cytoplasm</location>
        <location evidence="11">Cytoskeleton</location>
        <location evidence="11">Spindle pole</location>
    </subcellularLocation>
    <text evidence="11">Localizes to the plus ends of microtubules at the hyphal tip and the mitotic spindle poles.</text>
</comment>
<dbReference type="GO" id="GO:0051012">
    <property type="term" value="P:microtubule sliding"/>
    <property type="evidence" value="ECO:0007669"/>
    <property type="project" value="UniProtKB-UniRule"/>
</dbReference>
<feature type="repeat" description="WD" evidence="12">
    <location>
        <begin position="148"/>
        <end position="189"/>
    </location>
</feature>
<evidence type="ECO:0000256" key="9">
    <source>
        <dbReference type="ARBA" id="ARBA00023212"/>
    </source>
</evidence>
<dbReference type="InterPro" id="IPR036322">
    <property type="entry name" value="WD40_repeat_dom_sf"/>
</dbReference>
<reference evidence="14 15" key="1">
    <citation type="submission" date="2009-11" db="EMBL/GenBank/DDBJ databases">
        <title>Annotation of Allomyces macrogynus ATCC 38327.</title>
        <authorList>
            <consortium name="The Broad Institute Genome Sequencing Platform"/>
            <person name="Russ C."/>
            <person name="Cuomo C."/>
            <person name="Burger G."/>
            <person name="Gray M.W."/>
            <person name="Holland P.W.H."/>
            <person name="King N."/>
            <person name="Lang F.B.F."/>
            <person name="Roger A.J."/>
            <person name="Ruiz-Trillo I."/>
            <person name="Young S.K."/>
            <person name="Zeng Q."/>
            <person name="Gargeya S."/>
            <person name="Fitzgerald M."/>
            <person name="Haas B."/>
            <person name="Abouelleil A."/>
            <person name="Alvarado L."/>
            <person name="Arachchi H.M."/>
            <person name="Berlin A."/>
            <person name="Chapman S.B."/>
            <person name="Gearin G."/>
            <person name="Goldberg J."/>
            <person name="Griggs A."/>
            <person name="Gujja S."/>
            <person name="Hansen M."/>
            <person name="Heiman D."/>
            <person name="Howarth C."/>
            <person name="Larimer J."/>
            <person name="Lui A."/>
            <person name="MacDonald P.J.P."/>
            <person name="McCowen C."/>
            <person name="Montmayeur A."/>
            <person name="Murphy C."/>
            <person name="Neiman D."/>
            <person name="Pearson M."/>
            <person name="Priest M."/>
            <person name="Roberts A."/>
            <person name="Saif S."/>
            <person name="Shea T."/>
            <person name="Sisk P."/>
            <person name="Stolte C."/>
            <person name="Sykes S."/>
            <person name="Wortman J."/>
            <person name="Nusbaum C."/>
            <person name="Birren B."/>
        </authorList>
    </citation>
    <scope>NUCLEOTIDE SEQUENCE [LARGE SCALE GENOMIC DNA]</scope>
    <source>
        <strain evidence="14 15">ATCC 38327</strain>
    </source>
</reference>
<dbReference type="PIRSF" id="PIRSF037647">
    <property type="entry name" value="Dynein_regulator_Lis1"/>
    <property type="match status" value="1"/>
</dbReference>
<proteinExistence type="inferred from homology"/>
<keyword evidence="10 11" id="KW-0131">Cell cycle</keyword>
<dbReference type="OMA" id="WHVATKE"/>
<feature type="repeat" description="WD" evidence="12">
    <location>
        <begin position="232"/>
        <end position="273"/>
    </location>
</feature>
<evidence type="ECO:0000256" key="8">
    <source>
        <dbReference type="ARBA" id="ARBA00023054"/>
    </source>
</evidence>
<dbReference type="PROSITE" id="PS50294">
    <property type="entry name" value="WD_REPEATS_REGION"/>
    <property type="match status" value="6"/>
</dbReference>
<dbReference type="SMART" id="SM00667">
    <property type="entry name" value="LisH"/>
    <property type="match status" value="1"/>
</dbReference>
<sequence>MAALTSKQLEELNRAVHDFLANNGYNDAATAFAREADLPAADDDATPQKYTAILEKKWTSVVRLQRKILDLESKLAQMQAEVNNGPIRPNKSSADVLPRAPARHELAGHRSPITTVIFHPAYPVLASASEDATIKLWDYESGEFEQTLKGHTKSVTNIAFEPKGALLASCSSDLTIKLWDVANDYKNTKTLFGHDHTVSSVVFLSNQLLASASRDKSIKLWDLTNGYCIKTWTGHDDWVRQLAVSEDAKYLASCSNDQSALIWEVSTGEIKADLRGHEHVIECVAFVPVAAYPFIRELVGAKKPVTGAGDAPGQYVVTGCRDKEIKLWDHATSQCLHTFRGHDNWVRSLVFHPSGKFLLSASDDKTVRCWDLKTGRCAKSLDAHGHFVQTVAWSNVSPVVATGSVDLTVKVWDCK</sequence>
<dbReference type="InterPro" id="IPR037190">
    <property type="entry name" value="LIS1_N"/>
</dbReference>
<evidence type="ECO:0000256" key="12">
    <source>
        <dbReference type="PROSITE-ProRule" id="PRU00221"/>
    </source>
</evidence>
<dbReference type="FunFam" id="1.20.960.30:FF:000002">
    <property type="entry name" value="Platelet-activating factor acetylhydrolase ib"/>
    <property type="match status" value="1"/>
</dbReference>
<dbReference type="CDD" id="cd00200">
    <property type="entry name" value="WD40"/>
    <property type="match status" value="1"/>
</dbReference>
<dbReference type="PROSITE" id="PS50082">
    <property type="entry name" value="WD_REPEATS_2"/>
    <property type="match status" value="7"/>
</dbReference>
<reference evidence="15" key="2">
    <citation type="submission" date="2009-11" db="EMBL/GenBank/DDBJ databases">
        <title>The Genome Sequence of Allomyces macrogynus strain ATCC 38327.</title>
        <authorList>
            <consortium name="The Broad Institute Genome Sequencing Platform"/>
            <person name="Russ C."/>
            <person name="Cuomo C."/>
            <person name="Shea T."/>
            <person name="Young S.K."/>
            <person name="Zeng Q."/>
            <person name="Koehrsen M."/>
            <person name="Haas B."/>
            <person name="Borodovsky M."/>
            <person name="Guigo R."/>
            <person name="Alvarado L."/>
            <person name="Berlin A."/>
            <person name="Borenstein D."/>
            <person name="Chen Z."/>
            <person name="Engels R."/>
            <person name="Freedman E."/>
            <person name="Gellesch M."/>
            <person name="Goldberg J."/>
            <person name="Griggs A."/>
            <person name="Gujja S."/>
            <person name="Heiman D."/>
            <person name="Hepburn T."/>
            <person name="Howarth C."/>
            <person name="Jen D."/>
            <person name="Larson L."/>
            <person name="Lewis B."/>
            <person name="Mehta T."/>
            <person name="Park D."/>
            <person name="Pearson M."/>
            <person name="Roberts A."/>
            <person name="Saif S."/>
            <person name="Shenoy N."/>
            <person name="Sisk P."/>
            <person name="Stolte C."/>
            <person name="Sykes S."/>
            <person name="Walk T."/>
            <person name="White J."/>
            <person name="Yandava C."/>
            <person name="Burger G."/>
            <person name="Gray M.W."/>
            <person name="Holland P.W.H."/>
            <person name="King N."/>
            <person name="Lang F.B.F."/>
            <person name="Roger A.J."/>
            <person name="Ruiz-Trillo I."/>
            <person name="Lander E."/>
            <person name="Nusbaum C."/>
        </authorList>
    </citation>
    <scope>NUCLEOTIDE SEQUENCE [LARGE SCALE GENOMIC DNA]</scope>
    <source>
        <strain evidence="15">ATCC 38327</strain>
    </source>
</reference>